<dbReference type="Proteomes" id="UP000809349">
    <property type="component" value="Unassembled WGS sequence"/>
</dbReference>
<keyword evidence="2" id="KW-1185">Reference proteome</keyword>
<proteinExistence type="predicted"/>
<evidence type="ECO:0000313" key="1">
    <source>
        <dbReference type="EMBL" id="MBZ2209933.1"/>
    </source>
</evidence>
<sequence>MDLDVTPFTITISVRDCWILPMIQIARAVADISATLQRLSLEQTEMIMKDGIAYVLIDFEEESDWALRLHTNEFFIN</sequence>
<evidence type="ECO:0008006" key="3">
    <source>
        <dbReference type="Google" id="ProtNLM"/>
    </source>
</evidence>
<evidence type="ECO:0000313" key="2">
    <source>
        <dbReference type="Proteomes" id="UP000809349"/>
    </source>
</evidence>
<dbReference type="EMBL" id="JAFBIL020000011">
    <property type="protein sequence ID" value="MBZ2209933.1"/>
    <property type="molecule type" value="Genomic_DNA"/>
</dbReference>
<name>A0ABS7SVE7_9BURK</name>
<accession>A0ABS7SVE7</accession>
<organism evidence="1 2">
    <name type="scientific">Massilia soli</name>
    <dbReference type="NCBI Taxonomy" id="2792854"/>
    <lineage>
        <taxon>Bacteria</taxon>
        <taxon>Pseudomonadati</taxon>
        <taxon>Pseudomonadota</taxon>
        <taxon>Betaproteobacteria</taxon>
        <taxon>Burkholderiales</taxon>
        <taxon>Oxalobacteraceae</taxon>
        <taxon>Telluria group</taxon>
        <taxon>Massilia</taxon>
    </lineage>
</organism>
<gene>
    <name evidence="1" type="ORF">I4X03_021915</name>
</gene>
<reference evidence="1 2" key="1">
    <citation type="submission" date="2021-08" db="EMBL/GenBank/DDBJ databases">
        <title>Massilia sp. R798.</title>
        <authorList>
            <person name="Baek J.H."/>
            <person name="Jung H.S."/>
            <person name="Kim K.R."/>
            <person name="Jeon C.O."/>
        </authorList>
    </citation>
    <scope>NUCLEOTIDE SEQUENCE [LARGE SCALE GENOMIC DNA]</scope>
    <source>
        <strain evidence="1 2">R798</strain>
    </source>
</reference>
<protein>
    <recommendedName>
        <fullName evidence="3">DUF1902 domain-containing protein</fullName>
    </recommendedName>
</protein>
<comment type="caution">
    <text evidence="1">The sequence shown here is derived from an EMBL/GenBank/DDBJ whole genome shotgun (WGS) entry which is preliminary data.</text>
</comment>